<dbReference type="InterPro" id="IPR036188">
    <property type="entry name" value="FAD/NAD-bd_sf"/>
</dbReference>
<evidence type="ECO:0000259" key="5">
    <source>
        <dbReference type="Pfam" id="PF01494"/>
    </source>
</evidence>
<evidence type="ECO:0000256" key="1">
    <source>
        <dbReference type="ARBA" id="ARBA00007992"/>
    </source>
</evidence>
<feature type="domain" description="FAD-binding" evidence="5">
    <location>
        <begin position="23"/>
        <end position="399"/>
    </location>
</feature>
<comment type="similarity">
    <text evidence="1">Belongs to the paxM FAD-dependent monooxygenase family.</text>
</comment>
<dbReference type="SUPFAM" id="SSF51905">
    <property type="entry name" value="FAD/NAD(P)-binding domain"/>
    <property type="match status" value="1"/>
</dbReference>
<accession>A0ABQ7K1B2</accession>
<dbReference type="PANTHER" id="PTHR47356">
    <property type="entry name" value="FAD-DEPENDENT MONOOXYGENASE ASQG-RELATED"/>
    <property type="match status" value="1"/>
</dbReference>
<dbReference type="InterPro" id="IPR050562">
    <property type="entry name" value="FAD_mOase_fung"/>
</dbReference>
<reference evidence="6 7" key="1">
    <citation type="journal article" date="2020" name="Fungal Divers.">
        <title>Resolving the Mortierellaceae phylogeny through synthesis of multi-gene phylogenetics and phylogenomics.</title>
        <authorList>
            <person name="Vandepol N."/>
            <person name="Liber J."/>
            <person name="Desiro A."/>
            <person name="Na H."/>
            <person name="Kennedy M."/>
            <person name="Barry K."/>
            <person name="Grigoriev I.V."/>
            <person name="Miller A.N."/>
            <person name="O'Donnell K."/>
            <person name="Stajich J.E."/>
            <person name="Bonito G."/>
        </authorList>
    </citation>
    <scope>NUCLEOTIDE SEQUENCE [LARGE SCALE GENOMIC DNA]</scope>
    <source>
        <strain evidence="6 7">AD045</strain>
    </source>
</reference>
<keyword evidence="3" id="KW-0274">FAD</keyword>
<evidence type="ECO:0000313" key="6">
    <source>
        <dbReference type="EMBL" id="KAG0289290.1"/>
    </source>
</evidence>
<dbReference type="PANTHER" id="PTHR47356:SF2">
    <property type="entry name" value="FAD-BINDING DOMAIN-CONTAINING PROTEIN-RELATED"/>
    <property type="match status" value="1"/>
</dbReference>
<evidence type="ECO:0000256" key="4">
    <source>
        <dbReference type="ARBA" id="ARBA00023002"/>
    </source>
</evidence>
<keyword evidence="4" id="KW-0560">Oxidoreductase</keyword>
<dbReference type="EMBL" id="JAAAIM010000357">
    <property type="protein sequence ID" value="KAG0289290.1"/>
    <property type="molecule type" value="Genomic_DNA"/>
</dbReference>
<dbReference type="PRINTS" id="PR00420">
    <property type="entry name" value="RNGMNOXGNASE"/>
</dbReference>
<organism evidence="6 7">
    <name type="scientific">Linnemannia gamsii</name>
    <dbReference type="NCBI Taxonomy" id="64522"/>
    <lineage>
        <taxon>Eukaryota</taxon>
        <taxon>Fungi</taxon>
        <taxon>Fungi incertae sedis</taxon>
        <taxon>Mucoromycota</taxon>
        <taxon>Mortierellomycotina</taxon>
        <taxon>Mortierellomycetes</taxon>
        <taxon>Mortierellales</taxon>
        <taxon>Mortierellaceae</taxon>
        <taxon>Linnemannia</taxon>
    </lineage>
</organism>
<keyword evidence="2" id="KW-0285">Flavoprotein</keyword>
<dbReference type="Gene3D" id="3.50.50.60">
    <property type="entry name" value="FAD/NAD(P)-binding domain"/>
    <property type="match status" value="1"/>
</dbReference>
<keyword evidence="7" id="KW-1185">Reference proteome</keyword>
<sequence length="483" mass="53649">MTTPTTTSAKTHPETGEPSVRPKILIVGAGIGGITLGMLLTKAGIPFDIYERASSVKPLGSALFLNSTTARIFKQCNIWDDIMAVAKFTGKIQVGNEQREIEYCMDFTNQVEMFGSRGYIVARPILYDILRRQVPKERYHMGKKVVTITQNDDGVVLHFEDKTSAQGDILVGADGAYSTIRQCIYNDLRTAGHLLASDDIPLSFSNVSLVGQTRPLDHADFPNLSIPDSQFIRILGDNKPYSWTFFTTAQSTVCFSITQFLTETSSKQNNTFNNAEWGPHAAEAMCAEVRDFPIISGGDKITTVGDLIDLTPKELISKVMLEEKVFETWHYKRVALIGDACHKINPSGGSGANNAMHDAITLANWINVLPDSPTTTEIEHGFEKYKEERLPWVKQAFDSSLIFKVMIEANFKAYLVKLVSKYMPNWITRKMAIRMTINQPQVSFLPPAEYSGSIQPAPQASYDETLAILQARAMKNTDEPVAV</sequence>
<protein>
    <recommendedName>
        <fullName evidence="5">FAD-binding domain-containing protein</fullName>
    </recommendedName>
</protein>
<name>A0ABQ7K1B2_9FUNG</name>
<comment type="caution">
    <text evidence="6">The sequence shown here is derived from an EMBL/GenBank/DDBJ whole genome shotgun (WGS) entry which is preliminary data.</text>
</comment>
<dbReference type="Proteomes" id="UP001194696">
    <property type="component" value="Unassembled WGS sequence"/>
</dbReference>
<dbReference type="Pfam" id="PF01494">
    <property type="entry name" value="FAD_binding_3"/>
    <property type="match status" value="1"/>
</dbReference>
<evidence type="ECO:0000313" key="7">
    <source>
        <dbReference type="Proteomes" id="UP001194696"/>
    </source>
</evidence>
<evidence type="ECO:0000256" key="3">
    <source>
        <dbReference type="ARBA" id="ARBA00022827"/>
    </source>
</evidence>
<gene>
    <name evidence="6" type="ORF">BGZ96_007125</name>
</gene>
<evidence type="ECO:0000256" key="2">
    <source>
        <dbReference type="ARBA" id="ARBA00022630"/>
    </source>
</evidence>
<dbReference type="InterPro" id="IPR002938">
    <property type="entry name" value="FAD-bd"/>
</dbReference>
<proteinExistence type="inferred from homology"/>